<feature type="compositionally biased region" description="Acidic residues" evidence="8">
    <location>
        <begin position="164"/>
        <end position="182"/>
    </location>
</feature>
<dbReference type="GeneID" id="110989851"/>
<evidence type="ECO:0000256" key="3">
    <source>
        <dbReference type="ARBA" id="ARBA00022737"/>
    </source>
</evidence>
<dbReference type="Pfam" id="PF00096">
    <property type="entry name" value="zf-C2H2"/>
    <property type="match status" value="1"/>
</dbReference>
<dbReference type="GO" id="GO:0008270">
    <property type="term" value="F:zinc ion binding"/>
    <property type="evidence" value="ECO:0007669"/>
    <property type="project" value="UniProtKB-KW"/>
</dbReference>
<keyword evidence="4 7" id="KW-0863">Zinc-finger</keyword>
<dbReference type="GO" id="GO:0000981">
    <property type="term" value="F:DNA-binding transcription factor activity, RNA polymerase II-specific"/>
    <property type="evidence" value="ECO:0007669"/>
    <property type="project" value="TreeGrafter"/>
</dbReference>
<evidence type="ECO:0000256" key="4">
    <source>
        <dbReference type="ARBA" id="ARBA00022771"/>
    </source>
</evidence>
<dbReference type="PROSITE" id="PS00028">
    <property type="entry name" value="ZINC_FINGER_C2H2_1"/>
    <property type="match status" value="3"/>
</dbReference>
<dbReference type="OMA" id="CHECFSK"/>
<proteinExistence type="predicted"/>
<evidence type="ECO:0000313" key="11">
    <source>
        <dbReference type="RefSeq" id="XP_022110212.1"/>
    </source>
</evidence>
<dbReference type="PROSITE" id="PS50157">
    <property type="entry name" value="ZINC_FINGER_C2H2_2"/>
    <property type="match status" value="2"/>
</dbReference>
<comment type="subcellular location">
    <subcellularLocation>
        <location evidence="1">Nucleus</location>
    </subcellularLocation>
</comment>
<organism evidence="10 11">
    <name type="scientific">Acanthaster planci</name>
    <name type="common">Crown-of-thorns starfish</name>
    <dbReference type="NCBI Taxonomy" id="133434"/>
    <lineage>
        <taxon>Eukaryota</taxon>
        <taxon>Metazoa</taxon>
        <taxon>Echinodermata</taxon>
        <taxon>Eleutherozoa</taxon>
        <taxon>Asterozoa</taxon>
        <taxon>Asteroidea</taxon>
        <taxon>Valvatacea</taxon>
        <taxon>Valvatida</taxon>
        <taxon>Acanthasteridae</taxon>
        <taxon>Acanthaster</taxon>
    </lineage>
</organism>
<sequence length="301" mass="33268">MEGYSCGHCREEFPTRLLLNQHNGDTHQIIQPKTRAVVFQCNFCPNKLTSQDELLEHVKTYHLSNIASTSSIGEPTAVHVKAKKPDKRKGRTKVFQCSYCHECFSKESRVTRHERIHTNEKPHVCHICGLAFTFKRELKQHLQKECKVGDADISEKKASFTGMDPEDLENATQDGSDDDDDVICIPSSPSPSPSPPTSIPALGSVHIQRLDPVPVIGQPPSSVAGQISTLDSVTPSVYSTSVALPPSRDQIYLIQYDQTQQGPVSITIPDQLSSAAIRILPTDQNKPSVPVPVRLERLISD</sequence>
<dbReference type="KEGG" id="aplc:110989851"/>
<gene>
    <name evidence="11" type="primary">LOC110989851</name>
</gene>
<dbReference type="AlphaFoldDB" id="A0A8B7ZYP3"/>
<dbReference type="OrthoDB" id="654211at2759"/>
<dbReference type="InterPro" id="IPR013087">
    <property type="entry name" value="Znf_C2H2_type"/>
</dbReference>
<evidence type="ECO:0000256" key="5">
    <source>
        <dbReference type="ARBA" id="ARBA00022833"/>
    </source>
</evidence>
<feature type="region of interest" description="Disordered" evidence="8">
    <location>
        <begin position="157"/>
        <end position="197"/>
    </location>
</feature>
<dbReference type="SMART" id="SM00355">
    <property type="entry name" value="ZnF_C2H2"/>
    <property type="match status" value="4"/>
</dbReference>
<keyword evidence="3" id="KW-0677">Repeat</keyword>
<evidence type="ECO:0000256" key="1">
    <source>
        <dbReference type="ARBA" id="ARBA00004123"/>
    </source>
</evidence>
<dbReference type="SUPFAM" id="SSF57667">
    <property type="entry name" value="beta-beta-alpha zinc fingers"/>
    <property type="match status" value="1"/>
</dbReference>
<dbReference type="RefSeq" id="XP_022110212.1">
    <property type="nucleotide sequence ID" value="XM_022254520.1"/>
</dbReference>
<evidence type="ECO:0000256" key="2">
    <source>
        <dbReference type="ARBA" id="ARBA00022723"/>
    </source>
</evidence>
<accession>A0A8B7ZYP3</accession>
<dbReference type="GO" id="GO:0005634">
    <property type="term" value="C:nucleus"/>
    <property type="evidence" value="ECO:0007669"/>
    <property type="project" value="UniProtKB-SubCell"/>
</dbReference>
<feature type="domain" description="C2H2-type" evidence="9">
    <location>
        <begin position="4"/>
        <end position="32"/>
    </location>
</feature>
<keyword evidence="5" id="KW-0862">Zinc</keyword>
<evidence type="ECO:0000313" key="10">
    <source>
        <dbReference type="Proteomes" id="UP000694845"/>
    </source>
</evidence>
<evidence type="ECO:0000256" key="6">
    <source>
        <dbReference type="ARBA" id="ARBA00023242"/>
    </source>
</evidence>
<feature type="domain" description="C2H2-type" evidence="9">
    <location>
        <begin position="95"/>
        <end position="122"/>
    </location>
</feature>
<reference evidence="11" key="1">
    <citation type="submission" date="2025-08" db="UniProtKB">
        <authorList>
            <consortium name="RefSeq"/>
        </authorList>
    </citation>
    <scope>IDENTIFICATION</scope>
</reference>
<dbReference type="Gene3D" id="3.30.160.60">
    <property type="entry name" value="Classic Zinc Finger"/>
    <property type="match status" value="3"/>
</dbReference>
<evidence type="ECO:0000259" key="9">
    <source>
        <dbReference type="PROSITE" id="PS50157"/>
    </source>
</evidence>
<keyword evidence="2" id="KW-0479">Metal-binding</keyword>
<evidence type="ECO:0000256" key="7">
    <source>
        <dbReference type="PROSITE-ProRule" id="PRU00042"/>
    </source>
</evidence>
<protein>
    <submittedName>
        <fullName evidence="11">Zinc finger protein 431-like</fullName>
    </submittedName>
</protein>
<evidence type="ECO:0000256" key="8">
    <source>
        <dbReference type="SAM" id="MobiDB-lite"/>
    </source>
</evidence>
<name>A0A8B7ZYP3_ACAPL</name>
<keyword evidence="6" id="KW-0539">Nucleus</keyword>
<dbReference type="PANTHER" id="PTHR24394:SF29">
    <property type="entry name" value="MYONEURIN"/>
    <property type="match status" value="1"/>
</dbReference>
<dbReference type="PANTHER" id="PTHR24394">
    <property type="entry name" value="ZINC FINGER PROTEIN"/>
    <property type="match status" value="1"/>
</dbReference>
<feature type="compositionally biased region" description="Pro residues" evidence="8">
    <location>
        <begin position="188"/>
        <end position="197"/>
    </location>
</feature>
<keyword evidence="10" id="KW-1185">Reference proteome</keyword>
<dbReference type="InterPro" id="IPR036236">
    <property type="entry name" value="Znf_C2H2_sf"/>
</dbReference>
<dbReference type="Proteomes" id="UP000694845">
    <property type="component" value="Unplaced"/>
</dbReference>